<keyword evidence="1" id="KW-1133">Transmembrane helix</keyword>
<dbReference type="AlphaFoldDB" id="A0A7C3V980"/>
<reference evidence="2" key="1">
    <citation type="journal article" date="2020" name="mSystems">
        <title>Genome- and Community-Level Interaction Insights into Carbon Utilization and Element Cycling Functions of Hydrothermarchaeota in Hydrothermal Sediment.</title>
        <authorList>
            <person name="Zhou Z."/>
            <person name="Liu Y."/>
            <person name="Xu W."/>
            <person name="Pan J."/>
            <person name="Luo Z.H."/>
            <person name="Li M."/>
        </authorList>
    </citation>
    <scope>NUCLEOTIDE SEQUENCE [LARGE SCALE GENOMIC DNA]</scope>
    <source>
        <strain evidence="2">SpSt-897</strain>
    </source>
</reference>
<evidence type="ECO:0000256" key="1">
    <source>
        <dbReference type="SAM" id="Phobius"/>
    </source>
</evidence>
<proteinExistence type="predicted"/>
<comment type="caution">
    <text evidence="2">The sequence shown here is derived from an EMBL/GenBank/DDBJ whole genome shotgun (WGS) entry which is preliminary data.</text>
</comment>
<gene>
    <name evidence="2" type="ORF">ENW96_12105</name>
</gene>
<protein>
    <recommendedName>
        <fullName evidence="3">DUF945 family protein</fullName>
    </recommendedName>
</protein>
<accession>A0A7C3V980</accession>
<dbReference type="EMBL" id="DTMF01000293">
    <property type="protein sequence ID" value="HGF35100.1"/>
    <property type="molecule type" value="Genomic_DNA"/>
</dbReference>
<keyword evidence="1" id="KW-0812">Transmembrane</keyword>
<sequence>MHNRKRLFFLIPAIIVVSLAFLALAAFFGLEYYATSVLKKEMDRQIREISDYIRIDYDSLGVNWLAFTVDLHKVRLSKPPLPGYVTIDRVAVRDFTSIGIKWIPTVVRLRNIVLSNDEVKLTAKDLVTSFSLQRIPTQAEIDRDWQVWWHELADGEIELTALTFSYQGAKLEIARMEADYAALLENQTNFGLKFQDLKFQDGEINLTTDTLSLAASLNRNQVPTRIANQVKDFFLRVPPALAQRDPFLRELAALGYDRLNFGINLDYDYHPDTLNLNLSWDAKAQNLGRLQFELHLADFNSPPLPANRSLANVIDFLSVLHSPIQSASLQGFKAVYQDAGLAPRLIAAEAQALGQTPEQFTQGLVASLDKTLGVLPLPKSLREQIKAVNRFILNPQEIQLIITCKRPVSLKKLQEGSFSGIFELLGNTEIEIISK</sequence>
<organism evidence="2">
    <name type="scientific">Desulfobacca acetoxidans</name>
    <dbReference type="NCBI Taxonomy" id="60893"/>
    <lineage>
        <taxon>Bacteria</taxon>
        <taxon>Pseudomonadati</taxon>
        <taxon>Thermodesulfobacteriota</taxon>
        <taxon>Desulfobaccia</taxon>
        <taxon>Desulfobaccales</taxon>
        <taxon>Desulfobaccaceae</taxon>
        <taxon>Desulfobacca</taxon>
    </lineage>
</organism>
<evidence type="ECO:0008006" key="3">
    <source>
        <dbReference type="Google" id="ProtNLM"/>
    </source>
</evidence>
<name>A0A7C3V980_9BACT</name>
<keyword evidence="1" id="KW-0472">Membrane</keyword>
<evidence type="ECO:0000313" key="2">
    <source>
        <dbReference type="EMBL" id="HGF35100.1"/>
    </source>
</evidence>
<feature type="transmembrane region" description="Helical" evidence="1">
    <location>
        <begin position="7"/>
        <end position="30"/>
    </location>
</feature>